<keyword evidence="5" id="KW-1114">Inhibition of host interferon signaling pathway by virus</keyword>
<dbReference type="InterPro" id="IPR014720">
    <property type="entry name" value="dsRBD_dom"/>
</dbReference>
<keyword evidence="6 12" id="KW-0694">RNA-binding</keyword>
<evidence type="ECO:0000256" key="4">
    <source>
        <dbReference type="ARBA" id="ARBA00022811"/>
    </source>
</evidence>
<dbReference type="Proteomes" id="UP000008596">
    <property type="component" value="Segment"/>
</dbReference>
<organismHost>
    <name type="scientific">Papio hamadryas</name>
    <name type="common">Hamadryas baboon</name>
    <dbReference type="NCBI Taxonomy" id="9557"/>
</organismHost>
<dbReference type="SMART" id="SM00358">
    <property type="entry name" value="DSRM"/>
    <property type="match status" value="1"/>
</dbReference>
<dbReference type="Pfam" id="PF02295">
    <property type="entry name" value="z-alpha"/>
    <property type="match status" value="1"/>
</dbReference>
<feature type="domain" description="DRBM" evidence="13">
    <location>
        <begin position="111"/>
        <end position="178"/>
    </location>
</feature>
<sequence length="184" mass="21138">MDSPGCENDVKTFSLVKNEVMMLNVDEYTTSIDISNKLKINKKKINKQLYKLQKEGVLKMVPSNPPKWFKNCNCEDSENNDNKLESRDHVPHHIFKDEIPYKKIISWKDKTPCTVINEYCQLTSRDWSIEVTTAGESHCPIFTASVIISGIKFKPEIGNTKKEAKHKASKITMEEILKSSIVKF</sequence>
<evidence type="ECO:0000256" key="5">
    <source>
        <dbReference type="ARBA" id="ARBA00022830"/>
    </source>
</evidence>
<evidence type="ECO:0000313" key="15">
    <source>
        <dbReference type="Proteomes" id="UP000008596"/>
    </source>
</evidence>
<dbReference type="InterPro" id="IPR036388">
    <property type="entry name" value="WH-like_DNA-bd_sf"/>
</dbReference>
<dbReference type="GeneID" id="2943699"/>
<dbReference type="InterPro" id="IPR042371">
    <property type="entry name" value="Z_dom"/>
</dbReference>
<keyword evidence="4" id="KW-1093">Inhibition of host IRF7 by virus</keyword>
<dbReference type="GO" id="GO:0003726">
    <property type="term" value="F:double-stranded RNA adenosine deaminase activity"/>
    <property type="evidence" value="ECO:0007669"/>
    <property type="project" value="InterPro"/>
</dbReference>
<dbReference type="EMBL" id="AY386371">
    <property type="protein sequence ID" value="AAR07391.1"/>
    <property type="molecule type" value="Genomic_DNA"/>
</dbReference>
<evidence type="ECO:0000256" key="2">
    <source>
        <dbReference type="ARBA" id="ARBA00022581"/>
    </source>
</evidence>
<dbReference type="GO" id="GO:0052150">
    <property type="term" value="P:symbiont-mediated perturbation of host apoptosis"/>
    <property type="evidence" value="ECO:0007669"/>
    <property type="project" value="UniProtKB-KW"/>
</dbReference>
<evidence type="ECO:0000256" key="3">
    <source>
        <dbReference type="ARBA" id="ARBA00022632"/>
    </source>
</evidence>
<dbReference type="Pfam" id="PF00035">
    <property type="entry name" value="dsrm"/>
    <property type="match status" value="1"/>
</dbReference>
<organism evidence="14 15">
    <name type="scientific">Yaba monkey tumor virus (strain VR587)</name>
    <name type="common">YMTV</name>
    <dbReference type="NCBI Taxonomy" id="928314"/>
    <lineage>
        <taxon>Viruses</taxon>
        <taxon>Varidnaviria</taxon>
        <taxon>Bamfordvirae</taxon>
        <taxon>Nucleocytoviricota</taxon>
        <taxon>Pokkesviricetes</taxon>
        <taxon>Chitovirales</taxon>
        <taxon>Poxviridae</taxon>
        <taxon>Chordopoxvirinae</taxon>
        <taxon>Yatapoxvirus</taxon>
        <taxon>Yatapoxvirus yabapox</taxon>
        <taxon>Yaba monkey tumor virus</taxon>
    </lineage>
</organism>
<keyword evidence="10" id="KW-0899">Viral immunoevasion</keyword>
<protein>
    <submittedName>
        <fullName evidence="14">34L</fullName>
    </submittedName>
</protein>
<keyword evidence="9" id="KW-0922">Interferon antiviral system evasion</keyword>
<evidence type="ECO:0000256" key="12">
    <source>
        <dbReference type="PROSITE-ProRule" id="PRU00266"/>
    </source>
</evidence>
<dbReference type="Gene3D" id="3.30.160.20">
    <property type="match status" value="1"/>
</dbReference>
<dbReference type="SMR" id="Q6TUX8"/>
<dbReference type="GO" id="GO:0039548">
    <property type="term" value="P:symbiont-mediated suppression of host cytoplasmic pattern recognition receptor signaling pathway via inhibition of IRF3 activity"/>
    <property type="evidence" value="ECO:0007669"/>
    <property type="project" value="UniProtKB-KW"/>
</dbReference>
<evidence type="ECO:0000256" key="6">
    <source>
        <dbReference type="ARBA" id="ARBA00022884"/>
    </source>
</evidence>
<dbReference type="Gene3D" id="1.10.10.10">
    <property type="entry name" value="Winged helix-like DNA-binding domain superfamily/Winged helix DNA-binding domain"/>
    <property type="match status" value="1"/>
</dbReference>
<dbReference type="InterPro" id="IPR009179">
    <property type="entry name" value="E3L"/>
</dbReference>
<keyword evidence="2" id="KW-0945">Host-virus interaction</keyword>
<dbReference type="SUPFAM" id="SSF54768">
    <property type="entry name" value="dsRNA-binding domain-like"/>
    <property type="match status" value="1"/>
</dbReference>
<dbReference type="PROSITE" id="PS50137">
    <property type="entry name" value="DS_RBD"/>
    <property type="match status" value="1"/>
</dbReference>
<keyword evidence="1" id="KW-1113">Inhibition of host RLR pathway by virus</keyword>
<organismHost>
    <name type="scientific">Macaca</name>
    <name type="common">macaques</name>
    <dbReference type="NCBI Taxonomy" id="9539"/>
</organismHost>
<dbReference type="CDD" id="cd19875">
    <property type="entry name" value="DSRM_EIF2AK2-like"/>
    <property type="match status" value="1"/>
</dbReference>
<keyword evidence="11" id="KW-1119">Modulation of host cell apoptosis by virus</keyword>
<reference evidence="14 15" key="3">
    <citation type="journal article" date="2003" name="Proc. Natl. Acad. Sci. U.S.A.">
        <title>A secreted high-affinity inhibitor of human TNF from Tanapox virus.</title>
        <authorList>
            <person name="Brunetti C.R."/>
            <person name="Paulose-Murphy M."/>
            <person name="Singh R."/>
            <person name="Qin J."/>
            <person name="Barrett J.W."/>
            <person name="Tardivel A."/>
            <person name="Schneider P."/>
            <person name="Essani K."/>
            <person name="McFadden G."/>
        </authorList>
    </citation>
    <scope>NUCLEOTIDE SEQUENCE [LARGE SCALE GENOMIC DNA]</scope>
    <source>
        <strain evidence="15">VR587</strain>
    </source>
</reference>
<evidence type="ECO:0000256" key="7">
    <source>
        <dbReference type="ARBA" id="ARBA00022931"/>
    </source>
</evidence>
<dbReference type="GO" id="GO:0039557">
    <property type="term" value="P:symbiont-mediated suppression of host cytoplasmic pattern recognition receptor signaling pathway via inhibition of IRF7 activity"/>
    <property type="evidence" value="ECO:0007669"/>
    <property type="project" value="UniProtKB-KW"/>
</dbReference>
<evidence type="ECO:0000256" key="8">
    <source>
        <dbReference type="ARBA" id="ARBA00023041"/>
    </source>
</evidence>
<name>Q6TUX8_YMTV5</name>
<dbReference type="GO" id="GO:0039502">
    <property type="term" value="P:symbiont-mediated suppression of host type I interferon-mediated signaling pathway"/>
    <property type="evidence" value="ECO:0007669"/>
    <property type="project" value="UniProtKB-KW"/>
</dbReference>
<dbReference type="GO" id="GO:0030291">
    <property type="term" value="F:protein serine/threonine kinase inhibitor activity"/>
    <property type="evidence" value="ECO:0007669"/>
    <property type="project" value="UniProtKB-KW"/>
</dbReference>
<dbReference type="KEGG" id="vg:2943699"/>
<keyword evidence="8" id="KW-1102">Inhibition of host PKR by virus</keyword>
<evidence type="ECO:0000313" key="14">
    <source>
        <dbReference type="EMBL" id="AAR07391.1"/>
    </source>
</evidence>
<dbReference type="GO" id="GO:0003723">
    <property type="term" value="F:RNA binding"/>
    <property type="evidence" value="ECO:0007669"/>
    <property type="project" value="UniProtKB-UniRule"/>
</dbReference>
<reference evidence="14 15" key="2">
    <citation type="journal article" date="2003" name="J. Virol.">
        <title>Complete genomic sequence and comparative analysis of the tumorigenic poxvirus Yaba monkey tumor virus.</title>
        <authorList>
            <person name="Brunetti C.R."/>
            <person name="Amano H."/>
            <person name="Ueda Y."/>
            <person name="Qin J."/>
            <person name="Miyamura T."/>
            <person name="Suzuki T."/>
            <person name="Li X."/>
            <person name="Barrett J.W."/>
            <person name="McFadden G."/>
        </authorList>
    </citation>
    <scope>NUCLEOTIDE SEQUENCE [LARGE SCALE GENOMIC DNA]</scope>
    <source>
        <strain evidence="15">VR587</strain>
    </source>
</reference>
<dbReference type="InterPro" id="IPR036390">
    <property type="entry name" value="WH_DNA-bd_sf"/>
</dbReference>
<accession>Q6TUX8</accession>
<dbReference type="RefSeq" id="NP_938290.1">
    <property type="nucleotide sequence ID" value="NC_005179.1"/>
</dbReference>
<evidence type="ECO:0000259" key="13">
    <source>
        <dbReference type="PROSITE" id="PS50137"/>
    </source>
</evidence>
<keyword evidence="7" id="KW-1092">Inhibition of host IRF3 by virus</keyword>
<organismHost>
    <name type="scientific">Erythrocebus patas</name>
    <name type="common">Red guenon</name>
    <name type="synonym">Cercopithecus patas</name>
    <dbReference type="NCBI Taxonomy" id="9538"/>
</organismHost>
<keyword evidence="3" id="KW-1090">Inhibition of host innate immune response by virus</keyword>
<proteinExistence type="predicted"/>
<keyword evidence="15" id="KW-1185">Reference proteome</keyword>
<evidence type="ECO:0000256" key="10">
    <source>
        <dbReference type="ARBA" id="ARBA00023280"/>
    </source>
</evidence>
<evidence type="ECO:0000256" key="9">
    <source>
        <dbReference type="ARBA" id="ARBA00023258"/>
    </source>
</evidence>
<reference evidence="14 15" key="1">
    <citation type="journal article" date="1995" name="J. Gen. Virol.">
        <title>Identification and characterization of the thymidine kinase gene of Yaba virus.</title>
        <authorList>
            <person name="Amano H."/>
            <person name="Ueda Y."/>
            <person name="Miyamura T."/>
        </authorList>
    </citation>
    <scope>NUCLEOTIDE SEQUENCE [LARGE SCALE GENOMIC DNA]</scope>
    <source>
        <strain evidence="15">VR587</strain>
    </source>
</reference>
<organismHost>
    <name type="scientific">Homo sapiens</name>
    <name type="common">Human</name>
    <dbReference type="NCBI Taxonomy" id="9606"/>
</organismHost>
<dbReference type="PIRSF" id="PIRSF004008">
    <property type="entry name" value="VAC_E3L"/>
    <property type="match status" value="1"/>
</dbReference>
<evidence type="ECO:0000256" key="11">
    <source>
        <dbReference type="ARBA" id="ARBA00023323"/>
    </source>
</evidence>
<dbReference type="SUPFAM" id="SSF46785">
    <property type="entry name" value="Winged helix' DNA-binding domain"/>
    <property type="match status" value="1"/>
</dbReference>
<evidence type="ECO:0000256" key="1">
    <source>
        <dbReference type="ARBA" id="ARBA00022482"/>
    </source>
</evidence>
<dbReference type="GO" id="GO:0039580">
    <property type="term" value="P:symbiont-mediated suppression of host PKR/eIFalpha signaling"/>
    <property type="evidence" value="ECO:0007669"/>
    <property type="project" value="UniProtKB-KW"/>
</dbReference>